<dbReference type="Proteomes" id="UP000299102">
    <property type="component" value="Unassembled WGS sequence"/>
</dbReference>
<protein>
    <submittedName>
        <fullName evidence="1">Uncharacterized protein</fullName>
    </submittedName>
</protein>
<gene>
    <name evidence="1" type="ORF">EVAR_67406_1</name>
</gene>
<dbReference type="EMBL" id="BGZK01003226">
    <property type="protein sequence ID" value="GBO98913.1"/>
    <property type="molecule type" value="Genomic_DNA"/>
</dbReference>
<name>A0A4C1S9V3_EUMVA</name>
<comment type="caution">
    <text evidence="1">The sequence shown here is derived from an EMBL/GenBank/DDBJ whole genome shotgun (WGS) entry which is preliminary data.</text>
</comment>
<reference evidence="1 2" key="1">
    <citation type="journal article" date="2019" name="Commun. Biol.">
        <title>The bagworm genome reveals a unique fibroin gene that provides high tensile strength.</title>
        <authorList>
            <person name="Kono N."/>
            <person name="Nakamura H."/>
            <person name="Ohtoshi R."/>
            <person name="Tomita M."/>
            <person name="Numata K."/>
            <person name="Arakawa K."/>
        </authorList>
    </citation>
    <scope>NUCLEOTIDE SEQUENCE [LARGE SCALE GENOMIC DNA]</scope>
</reference>
<organism evidence="1 2">
    <name type="scientific">Eumeta variegata</name>
    <name type="common">Bagworm moth</name>
    <name type="synonym">Eumeta japonica</name>
    <dbReference type="NCBI Taxonomy" id="151549"/>
    <lineage>
        <taxon>Eukaryota</taxon>
        <taxon>Metazoa</taxon>
        <taxon>Ecdysozoa</taxon>
        <taxon>Arthropoda</taxon>
        <taxon>Hexapoda</taxon>
        <taxon>Insecta</taxon>
        <taxon>Pterygota</taxon>
        <taxon>Neoptera</taxon>
        <taxon>Endopterygota</taxon>
        <taxon>Lepidoptera</taxon>
        <taxon>Glossata</taxon>
        <taxon>Ditrysia</taxon>
        <taxon>Tineoidea</taxon>
        <taxon>Psychidae</taxon>
        <taxon>Oiketicinae</taxon>
        <taxon>Eumeta</taxon>
    </lineage>
</organism>
<dbReference type="AlphaFoldDB" id="A0A4C1S9V3"/>
<accession>A0A4C1S9V3</accession>
<proteinExistence type="predicted"/>
<evidence type="ECO:0000313" key="2">
    <source>
        <dbReference type="Proteomes" id="UP000299102"/>
    </source>
</evidence>
<keyword evidence="2" id="KW-1185">Reference proteome</keyword>
<evidence type="ECO:0000313" key="1">
    <source>
        <dbReference type="EMBL" id="GBO98913.1"/>
    </source>
</evidence>
<sequence>MLVETIEISQETYTSHINSKNSSHERFTQENTDASQSAYARLAPPPPPAPASRSANSVYELPCASIPDGVMPRAPAAWRSFFSPDDRASVEVALTIYSLITSFVWRIPLQKASTIKFVRRRVCVVKSQILVVLYLKGHVCALYEPTRA</sequence>